<feature type="compositionally biased region" description="Acidic residues" evidence="1">
    <location>
        <begin position="251"/>
        <end position="261"/>
    </location>
</feature>
<proteinExistence type="predicted"/>
<dbReference type="Proteomes" id="UP000266673">
    <property type="component" value="Unassembled WGS sequence"/>
</dbReference>
<evidence type="ECO:0008006" key="4">
    <source>
        <dbReference type="Google" id="ProtNLM"/>
    </source>
</evidence>
<accession>A0A397VME9</accession>
<reference evidence="2 3" key="1">
    <citation type="submission" date="2018-06" db="EMBL/GenBank/DDBJ databases">
        <title>Comparative genomics reveals the genomic features of Rhizophagus irregularis, R. cerebriforme, R. diaphanum and Gigaspora rosea, and their symbiotic lifestyle signature.</title>
        <authorList>
            <person name="Morin E."/>
            <person name="San Clemente H."/>
            <person name="Chen E.C.H."/>
            <person name="De La Providencia I."/>
            <person name="Hainaut M."/>
            <person name="Kuo A."/>
            <person name="Kohler A."/>
            <person name="Murat C."/>
            <person name="Tang N."/>
            <person name="Roy S."/>
            <person name="Loubradou J."/>
            <person name="Henrissat B."/>
            <person name="Grigoriev I.V."/>
            <person name="Corradi N."/>
            <person name="Roux C."/>
            <person name="Martin F.M."/>
        </authorList>
    </citation>
    <scope>NUCLEOTIDE SEQUENCE [LARGE SCALE GENOMIC DNA]</scope>
    <source>
        <strain evidence="2 3">DAOM 194757</strain>
    </source>
</reference>
<protein>
    <recommendedName>
        <fullName evidence="4">FAR1 domain-containing protein</fullName>
    </recommendedName>
</protein>
<comment type="caution">
    <text evidence="2">The sequence shown here is derived from an EMBL/GenBank/DDBJ whole genome shotgun (WGS) entry which is preliminary data.</text>
</comment>
<organism evidence="2 3">
    <name type="scientific">Gigaspora rosea</name>
    <dbReference type="NCBI Taxonomy" id="44941"/>
    <lineage>
        <taxon>Eukaryota</taxon>
        <taxon>Fungi</taxon>
        <taxon>Fungi incertae sedis</taxon>
        <taxon>Mucoromycota</taxon>
        <taxon>Glomeromycotina</taxon>
        <taxon>Glomeromycetes</taxon>
        <taxon>Diversisporales</taxon>
        <taxon>Gigasporaceae</taxon>
        <taxon>Gigaspora</taxon>
    </lineage>
</organism>
<feature type="region of interest" description="Disordered" evidence="1">
    <location>
        <begin position="233"/>
        <end position="263"/>
    </location>
</feature>
<sequence>MNDPDSKISLPDDITVDDNKIDLESFFEAAQRGSLDVDTLNENIETVTIVKDQQFDDFNQAKKHIRNYAEYKSFKVIMGRSTSTKIGENKKIMRKRTIYCYHFGKYQLANPEKPGKTIRKGYQWHINLSRPLKQNPNSLVYRFMEDNVDSNIDKRTNYINQRFEWLQPLNSNNEQNTSEENFVKEQLFHGEVWGLVRTTTSKCLLHQDLKFAQIIKAYLDNIREKELVHNHDSEAGDAEDGDSENSNSEDGSSEDVDLEDGNSDKENILILKNPYIAATKGRPNSSSYKNNKKNNKLVKKSLNNRKRKRGPNHCIYCKMAGHNIATCSKKANN</sequence>
<evidence type="ECO:0000313" key="3">
    <source>
        <dbReference type="Proteomes" id="UP000266673"/>
    </source>
</evidence>
<name>A0A397VME9_9GLOM</name>
<evidence type="ECO:0000256" key="1">
    <source>
        <dbReference type="SAM" id="MobiDB-lite"/>
    </source>
</evidence>
<feature type="region of interest" description="Disordered" evidence="1">
    <location>
        <begin position="280"/>
        <end position="309"/>
    </location>
</feature>
<dbReference type="AlphaFoldDB" id="A0A397VME9"/>
<gene>
    <name evidence="2" type="ORF">C2G38_2033785</name>
</gene>
<dbReference type="OrthoDB" id="2431109at2759"/>
<dbReference type="EMBL" id="QKWP01000321">
    <property type="protein sequence ID" value="RIB22189.1"/>
    <property type="molecule type" value="Genomic_DNA"/>
</dbReference>
<evidence type="ECO:0000313" key="2">
    <source>
        <dbReference type="EMBL" id="RIB22189.1"/>
    </source>
</evidence>
<keyword evidence="3" id="KW-1185">Reference proteome</keyword>
<feature type="compositionally biased region" description="Basic residues" evidence="1">
    <location>
        <begin position="290"/>
        <end position="309"/>
    </location>
</feature>